<keyword evidence="1" id="KW-0472">Membrane</keyword>
<dbReference type="Proteomes" id="UP000023152">
    <property type="component" value="Unassembled WGS sequence"/>
</dbReference>
<feature type="transmembrane region" description="Helical" evidence="1">
    <location>
        <begin position="45"/>
        <end position="64"/>
    </location>
</feature>
<keyword evidence="1" id="KW-1133">Transmembrane helix</keyword>
<evidence type="ECO:0000256" key="1">
    <source>
        <dbReference type="SAM" id="Phobius"/>
    </source>
</evidence>
<feature type="transmembrane region" description="Helical" evidence="1">
    <location>
        <begin position="142"/>
        <end position="162"/>
    </location>
</feature>
<evidence type="ECO:0000313" key="2">
    <source>
        <dbReference type="EMBL" id="ETO26405.1"/>
    </source>
</evidence>
<comment type="caution">
    <text evidence="2">The sequence shown here is derived from an EMBL/GenBank/DDBJ whole genome shotgun (WGS) entry which is preliminary data.</text>
</comment>
<name>X6NJE2_RETFI</name>
<reference evidence="2 3" key="1">
    <citation type="journal article" date="2013" name="Curr. Biol.">
        <title>The Genome of the Foraminiferan Reticulomyxa filosa.</title>
        <authorList>
            <person name="Glockner G."/>
            <person name="Hulsmann N."/>
            <person name="Schleicher M."/>
            <person name="Noegel A.A."/>
            <person name="Eichinger L."/>
            <person name="Gallinger C."/>
            <person name="Pawlowski J."/>
            <person name="Sierra R."/>
            <person name="Euteneuer U."/>
            <person name="Pillet L."/>
            <person name="Moustafa A."/>
            <person name="Platzer M."/>
            <person name="Groth M."/>
            <person name="Szafranski K."/>
            <person name="Schliwa M."/>
        </authorList>
    </citation>
    <scope>NUCLEOTIDE SEQUENCE [LARGE SCALE GENOMIC DNA]</scope>
</reference>
<feature type="transmembrane region" description="Helical" evidence="1">
    <location>
        <begin position="174"/>
        <end position="191"/>
    </location>
</feature>
<feature type="non-terminal residue" evidence="2">
    <location>
        <position position="253"/>
    </location>
</feature>
<organism evidence="2 3">
    <name type="scientific">Reticulomyxa filosa</name>
    <dbReference type="NCBI Taxonomy" id="46433"/>
    <lineage>
        <taxon>Eukaryota</taxon>
        <taxon>Sar</taxon>
        <taxon>Rhizaria</taxon>
        <taxon>Retaria</taxon>
        <taxon>Foraminifera</taxon>
        <taxon>Monothalamids</taxon>
        <taxon>Reticulomyxidae</taxon>
        <taxon>Reticulomyxa</taxon>
    </lineage>
</organism>
<feature type="transmembrane region" description="Helical" evidence="1">
    <location>
        <begin position="203"/>
        <end position="223"/>
    </location>
</feature>
<evidence type="ECO:0000313" key="3">
    <source>
        <dbReference type="Proteomes" id="UP000023152"/>
    </source>
</evidence>
<feature type="transmembrane region" description="Helical" evidence="1">
    <location>
        <begin position="6"/>
        <end position="24"/>
    </location>
</feature>
<dbReference type="EMBL" id="ASPP01007886">
    <property type="protein sequence ID" value="ETO26405.1"/>
    <property type="molecule type" value="Genomic_DNA"/>
</dbReference>
<accession>X6NJE2</accession>
<protein>
    <submittedName>
        <fullName evidence="2">Uncharacterized protein</fullName>
    </submittedName>
</protein>
<dbReference type="AlphaFoldDB" id="X6NJE2"/>
<feature type="transmembrane region" description="Helical" evidence="1">
    <location>
        <begin position="229"/>
        <end position="251"/>
    </location>
</feature>
<gene>
    <name evidence="2" type="ORF">RFI_10730</name>
</gene>
<keyword evidence="3" id="KW-1185">Reference proteome</keyword>
<proteinExistence type="predicted"/>
<sequence>MESGKIAFLISLAIWLITLSWCIYAMTVFWKFRYDLMIAKRRPRLTIFVISSLLVAGSTRWLTFAISLWPKEMSWFTSREVELIVYQSVVIPLGILLIKTWLCYFDWQQNLDLLNLKWTIKLEVKENPWTIRFGKYLGNANFLCITVIVYYFVVLVAMEAVLVSNHNNFNSWSYQGLIVFFYGFFVTIKVGEQKKQKKTKDEIRYIVIVTFGLFLVMVVMLALTKTATWQRYIIVNFIAVCGCLVLTYIMCIW</sequence>
<keyword evidence="1" id="KW-0812">Transmembrane</keyword>
<feature type="transmembrane region" description="Helical" evidence="1">
    <location>
        <begin position="84"/>
        <end position="107"/>
    </location>
</feature>